<sequence length="67" mass="7921">MASTARFSYQRLGYEGGFEDDEARARLLGRARIWSRLRKVHIRKRPKVRIPSLGRFLRRKARSPLPL</sequence>
<organism evidence="1 2">
    <name type="scientific">Nyssa sinensis</name>
    <dbReference type="NCBI Taxonomy" id="561372"/>
    <lineage>
        <taxon>Eukaryota</taxon>
        <taxon>Viridiplantae</taxon>
        <taxon>Streptophyta</taxon>
        <taxon>Embryophyta</taxon>
        <taxon>Tracheophyta</taxon>
        <taxon>Spermatophyta</taxon>
        <taxon>Magnoliopsida</taxon>
        <taxon>eudicotyledons</taxon>
        <taxon>Gunneridae</taxon>
        <taxon>Pentapetalae</taxon>
        <taxon>asterids</taxon>
        <taxon>Cornales</taxon>
        <taxon>Nyssaceae</taxon>
        <taxon>Nyssa</taxon>
    </lineage>
</organism>
<reference evidence="1 2" key="1">
    <citation type="submission" date="2019-09" db="EMBL/GenBank/DDBJ databases">
        <title>A chromosome-level genome assembly of the Chinese tupelo Nyssa sinensis.</title>
        <authorList>
            <person name="Yang X."/>
            <person name="Kang M."/>
            <person name="Yang Y."/>
            <person name="Xiong H."/>
            <person name="Wang M."/>
            <person name="Zhang Z."/>
            <person name="Wang Z."/>
            <person name="Wu H."/>
            <person name="Ma T."/>
            <person name="Liu J."/>
            <person name="Xi Z."/>
        </authorList>
    </citation>
    <scope>NUCLEOTIDE SEQUENCE [LARGE SCALE GENOMIC DNA]</scope>
    <source>
        <strain evidence="1">J267</strain>
        <tissue evidence="1">Leaf</tissue>
    </source>
</reference>
<evidence type="ECO:0000313" key="2">
    <source>
        <dbReference type="Proteomes" id="UP000325577"/>
    </source>
</evidence>
<dbReference type="AlphaFoldDB" id="A0A5J5AJ04"/>
<accession>A0A5J5AJ04</accession>
<dbReference type="PANTHER" id="PTHR36795:SF2">
    <property type="entry name" value="OS01G0938400 PROTEIN"/>
    <property type="match status" value="1"/>
</dbReference>
<protein>
    <submittedName>
        <fullName evidence="1">Uncharacterized protein</fullName>
    </submittedName>
</protein>
<dbReference type="OrthoDB" id="1932414at2759"/>
<gene>
    <name evidence="1" type="ORF">F0562_004878</name>
</gene>
<evidence type="ECO:0000313" key="1">
    <source>
        <dbReference type="EMBL" id="KAA8530169.1"/>
    </source>
</evidence>
<dbReference type="Proteomes" id="UP000325577">
    <property type="component" value="Linkage Group LG2"/>
</dbReference>
<dbReference type="PANTHER" id="PTHR36795">
    <property type="entry name" value="OS01G0938400 PROTEIN"/>
    <property type="match status" value="1"/>
</dbReference>
<proteinExistence type="predicted"/>
<dbReference type="EMBL" id="CM018043">
    <property type="protein sequence ID" value="KAA8530169.1"/>
    <property type="molecule type" value="Genomic_DNA"/>
</dbReference>
<name>A0A5J5AJ04_9ASTE</name>
<keyword evidence="2" id="KW-1185">Reference proteome</keyword>